<dbReference type="SUPFAM" id="SSF48371">
    <property type="entry name" value="ARM repeat"/>
    <property type="match status" value="1"/>
</dbReference>
<reference evidence="2 3" key="1">
    <citation type="journal article" date="2008" name="Nature">
        <title>The genome of the choanoflagellate Monosiga brevicollis and the origin of metazoans.</title>
        <authorList>
            <consortium name="JGI Sequencing"/>
            <person name="King N."/>
            <person name="Westbrook M.J."/>
            <person name="Young S.L."/>
            <person name="Kuo A."/>
            <person name="Abedin M."/>
            <person name="Chapman J."/>
            <person name="Fairclough S."/>
            <person name="Hellsten U."/>
            <person name="Isogai Y."/>
            <person name="Letunic I."/>
            <person name="Marr M."/>
            <person name="Pincus D."/>
            <person name="Putnam N."/>
            <person name="Rokas A."/>
            <person name="Wright K.J."/>
            <person name="Zuzow R."/>
            <person name="Dirks W."/>
            <person name="Good M."/>
            <person name="Goodstein D."/>
            <person name="Lemons D."/>
            <person name="Li W."/>
            <person name="Lyons J.B."/>
            <person name="Morris A."/>
            <person name="Nichols S."/>
            <person name="Richter D.J."/>
            <person name="Salamov A."/>
            <person name="Bork P."/>
            <person name="Lim W.A."/>
            <person name="Manning G."/>
            <person name="Miller W.T."/>
            <person name="McGinnis W."/>
            <person name="Shapiro H."/>
            <person name="Tjian R."/>
            <person name="Grigoriev I.V."/>
            <person name="Rokhsar D."/>
        </authorList>
    </citation>
    <scope>NUCLEOTIDE SEQUENCE [LARGE SCALE GENOMIC DNA]</scope>
    <source>
        <strain evidence="3">MX1 / ATCC 50154</strain>
    </source>
</reference>
<dbReference type="KEGG" id="mbr:MONBRDRAFT_34672"/>
<evidence type="ECO:0008006" key="4">
    <source>
        <dbReference type="Google" id="ProtNLM"/>
    </source>
</evidence>
<feature type="region of interest" description="Disordered" evidence="1">
    <location>
        <begin position="1"/>
        <end position="35"/>
    </location>
</feature>
<dbReference type="AlphaFoldDB" id="A9VD94"/>
<name>A9VD94_MONBE</name>
<accession>A9VD94</accession>
<evidence type="ECO:0000313" key="2">
    <source>
        <dbReference type="EMBL" id="EDQ84516.1"/>
    </source>
</evidence>
<sequence length="440" mass="48934">METPEDTARAVSSSANTPTPVPETDHPAVAPDGARAASARSRHFDVVDFWAQDWELNDALALITNFEGTPLERETLLNTVFLRFMPILGSQTMTNARPATALRALYQAMDRYRDDAACLRHCINSLCAYSTVHANVLPLVESRTHVYVVRAMHAHSSDAELVQMSLATLSNLALHKLTTEILVKDGVAEAVIAVSGHHEDKTPILECAITCLANLANTRQEVVARTLLDCQAHALALRLLEQDTTIDVLFHAALCLTNLSVCPATHRILIQYRVPAALIRVLRAKPEHVALAENVLGLLARLAQRGHISEYMTTDQLQVSPVRAKPRKQHCKQAHLVLLRALRVFRERRADFNASLVAACRRHDEHVTNAYVKVWFLLLRCTTRSSLTDICPHLWIASIISWTAKRQCHHFTLPYLKGLSKSSKPCSPAAPRLCLDFFNG</sequence>
<dbReference type="EMBL" id="CH991586">
    <property type="protein sequence ID" value="EDQ84516.1"/>
    <property type="molecule type" value="Genomic_DNA"/>
</dbReference>
<dbReference type="Proteomes" id="UP000001357">
    <property type="component" value="Unassembled WGS sequence"/>
</dbReference>
<keyword evidence="3" id="KW-1185">Reference proteome</keyword>
<gene>
    <name evidence="2" type="ORF">MONBRDRAFT_34672</name>
</gene>
<dbReference type="RefSeq" id="XP_001750703.1">
    <property type="nucleotide sequence ID" value="XM_001750651.1"/>
</dbReference>
<dbReference type="GeneID" id="5895932"/>
<evidence type="ECO:0000256" key="1">
    <source>
        <dbReference type="SAM" id="MobiDB-lite"/>
    </source>
</evidence>
<dbReference type="InParanoid" id="A9VD94"/>
<dbReference type="InterPro" id="IPR011989">
    <property type="entry name" value="ARM-like"/>
</dbReference>
<organism evidence="2 3">
    <name type="scientific">Monosiga brevicollis</name>
    <name type="common">Choanoflagellate</name>
    <dbReference type="NCBI Taxonomy" id="81824"/>
    <lineage>
        <taxon>Eukaryota</taxon>
        <taxon>Choanoflagellata</taxon>
        <taxon>Craspedida</taxon>
        <taxon>Salpingoecidae</taxon>
        <taxon>Monosiga</taxon>
    </lineage>
</organism>
<protein>
    <recommendedName>
        <fullName evidence="4">Armadillo repeat-containing domain-containing protein</fullName>
    </recommendedName>
</protein>
<proteinExistence type="predicted"/>
<dbReference type="InterPro" id="IPR016024">
    <property type="entry name" value="ARM-type_fold"/>
</dbReference>
<dbReference type="Gene3D" id="1.25.10.10">
    <property type="entry name" value="Leucine-rich Repeat Variant"/>
    <property type="match status" value="1"/>
</dbReference>
<evidence type="ECO:0000313" key="3">
    <source>
        <dbReference type="Proteomes" id="UP000001357"/>
    </source>
</evidence>